<feature type="domain" description="Fido" evidence="1">
    <location>
        <begin position="184"/>
        <end position="316"/>
    </location>
</feature>
<dbReference type="EMBL" id="UOFK01000276">
    <property type="protein sequence ID" value="VAW81743.1"/>
    <property type="molecule type" value="Genomic_DNA"/>
</dbReference>
<reference evidence="2" key="1">
    <citation type="submission" date="2018-06" db="EMBL/GenBank/DDBJ databases">
        <authorList>
            <person name="Zhirakovskaya E."/>
        </authorList>
    </citation>
    <scope>NUCLEOTIDE SEQUENCE</scope>
</reference>
<evidence type="ECO:0000259" key="1">
    <source>
        <dbReference type="PROSITE" id="PS51459"/>
    </source>
</evidence>
<gene>
    <name evidence="2" type="ORF">MNBD_GAMMA13-1011</name>
</gene>
<accession>A0A3B0Z0H9</accession>
<dbReference type="PANTHER" id="PTHR13504">
    <property type="entry name" value="FIDO DOMAIN-CONTAINING PROTEIN DDB_G0283145"/>
    <property type="match status" value="1"/>
</dbReference>
<dbReference type="SUPFAM" id="SSF140931">
    <property type="entry name" value="Fic-like"/>
    <property type="match status" value="1"/>
</dbReference>
<dbReference type="InterPro" id="IPR040198">
    <property type="entry name" value="Fido_containing"/>
</dbReference>
<dbReference type="InterPro" id="IPR003812">
    <property type="entry name" value="Fido"/>
</dbReference>
<dbReference type="PANTHER" id="PTHR13504:SF38">
    <property type="entry name" value="FIDO DOMAIN-CONTAINING PROTEIN"/>
    <property type="match status" value="1"/>
</dbReference>
<sequence length="355" mass="40152">MQPSRTRKILAKSVGSVEVEAFLERQLRIKGETQLKALRDDARAVSERLAMADEFTQLNRLIGALLKMRSAAVLQTQAGIGRARGVPYDPDRLARFELLADALRRNPVEFCAEPAQGWENSAFFDAYFSNYIEGTEFEVDQAASVIFEGHIMPDRPKDSHDILGTYQVTSNHADMQSTPETFEGFVQMIKRRHLTLFAQRPEISAGEFKTEVNRAGGTVFVQPDLVHGTLLRGFDLYKGLAPGFERAAYLMFLISEVHPMVDGNGRLSRLFLNAELIASGQSRMLIPTVYREDYLLNLRWLSRDDEPLPFISMMSRAHRFTARINFEEYARAKSQLVACSAFKEPHEDVLRMPAG</sequence>
<organism evidence="2">
    <name type="scientific">hydrothermal vent metagenome</name>
    <dbReference type="NCBI Taxonomy" id="652676"/>
    <lineage>
        <taxon>unclassified sequences</taxon>
        <taxon>metagenomes</taxon>
        <taxon>ecological metagenomes</taxon>
    </lineage>
</organism>
<dbReference type="Pfam" id="PF02661">
    <property type="entry name" value="Fic"/>
    <property type="match status" value="1"/>
</dbReference>
<dbReference type="InterPro" id="IPR036597">
    <property type="entry name" value="Fido-like_dom_sf"/>
</dbReference>
<proteinExistence type="predicted"/>
<evidence type="ECO:0000313" key="2">
    <source>
        <dbReference type="EMBL" id="VAW81743.1"/>
    </source>
</evidence>
<dbReference type="Gene3D" id="1.10.3290.10">
    <property type="entry name" value="Fido-like domain"/>
    <property type="match status" value="1"/>
</dbReference>
<protein>
    <recommendedName>
        <fullName evidence="1">Fido domain-containing protein</fullName>
    </recommendedName>
</protein>
<dbReference type="PROSITE" id="PS51459">
    <property type="entry name" value="FIDO"/>
    <property type="match status" value="1"/>
</dbReference>
<name>A0A3B0Z0H9_9ZZZZ</name>
<dbReference type="AlphaFoldDB" id="A0A3B0Z0H9"/>